<gene>
    <name evidence="3" type="ORF">IAA64_01745</name>
</gene>
<dbReference type="InterPro" id="IPR058908">
    <property type="entry name" value="P29_C"/>
</dbReference>
<feature type="domain" description="Broad-specificity ulvan lyase C-terminal" evidence="2">
    <location>
        <begin position="364"/>
        <end position="560"/>
    </location>
</feature>
<proteinExistence type="predicted"/>
<feature type="domain" description="Broad-specificity ulvan lyase N-terminal" evidence="1">
    <location>
        <begin position="12"/>
        <end position="345"/>
    </location>
</feature>
<dbReference type="AlphaFoldDB" id="A0A9D1TCE1"/>
<accession>A0A9D1TCE1</accession>
<dbReference type="SUPFAM" id="SSF48208">
    <property type="entry name" value="Six-hairpin glycosidases"/>
    <property type="match status" value="1"/>
</dbReference>
<dbReference type="GO" id="GO:0005975">
    <property type="term" value="P:carbohydrate metabolic process"/>
    <property type="evidence" value="ECO:0007669"/>
    <property type="project" value="InterPro"/>
</dbReference>
<dbReference type="Pfam" id="PF25841">
    <property type="entry name" value="Ulvan_lyase_C"/>
    <property type="match status" value="1"/>
</dbReference>
<dbReference type="InterPro" id="IPR058907">
    <property type="entry name" value="P29_N"/>
</dbReference>
<comment type="caution">
    <text evidence="3">The sequence shown here is derived from an EMBL/GenBank/DDBJ whole genome shotgun (WGS) entry which is preliminary data.</text>
</comment>
<dbReference type="EMBL" id="DVOT01000031">
    <property type="protein sequence ID" value="HIV26667.1"/>
    <property type="molecule type" value="Genomic_DNA"/>
</dbReference>
<dbReference type="InterPro" id="IPR008929">
    <property type="entry name" value="Chondroitin_lyas"/>
</dbReference>
<evidence type="ECO:0000259" key="2">
    <source>
        <dbReference type="Pfam" id="PF25841"/>
    </source>
</evidence>
<sequence>MATRKERALALMQTWCDALLAYQVEEFSTEYLHGSLLCPACHIIHGRCADLAYPLVTLWAQTGREAYLRAAVELVDWTEANLVCEGGGYRNDAGNRWTGITAFSAMSLAEALLHYGDRLDSALRERWLNIFARLCGYMIHFYTVQNPNINYSAGGAALFALAHRLLGGADWLERARALERFCRAHFDEQGLLYGEGKPVDAITEKGCRPIDMGYNLEESLPLLIQFSVHAQDAQSLQFYAARMRDHLAFLLPDGAIDNSFGTRHNKWTYWGSRTSDGALEGLAHLAPLDPLFARAAGVVLGLYEHCTHDGLLYGGPMACDAGEPPCIHHTFCHAKALCELYHYGGESSAGDAPLLTVPEGVSAYQNGNLLLCRVGGWRATVSACDFVYADGGDNGGGSLTLLWHERLGPLCAATMARYTPVEPHNMQYLRNSEETYCFTPHIESGEKLSVCDRSARLTVECAQADCVRVAAQGAWFSFRYEFTPETVRIQVCSQEGGTFSLPIIADKAARVAGQEGEIRIGGLRMRADGAFFWPNGKSGRQYSQVGGFEYVRAAFPLAPGETRQVELVCADE</sequence>
<organism evidence="3 4">
    <name type="scientific">Candidatus Ornithocaccomicrobium faecavium</name>
    <dbReference type="NCBI Taxonomy" id="2840890"/>
    <lineage>
        <taxon>Bacteria</taxon>
        <taxon>Bacillati</taxon>
        <taxon>Bacillota</taxon>
        <taxon>Clostridia</taxon>
        <taxon>Candidatus Ornithocaccomicrobium</taxon>
    </lineage>
</organism>
<reference evidence="3" key="2">
    <citation type="journal article" date="2021" name="PeerJ">
        <title>Extensive microbial diversity within the chicken gut microbiome revealed by metagenomics and culture.</title>
        <authorList>
            <person name="Gilroy R."/>
            <person name="Ravi A."/>
            <person name="Getino M."/>
            <person name="Pursley I."/>
            <person name="Horton D.L."/>
            <person name="Alikhan N.F."/>
            <person name="Baker D."/>
            <person name="Gharbi K."/>
            <person name="Hall N."/>
            <person name="Watson M."/>
            <person name="Adriaenssens E.M."/>
            <person name="Foster-Nyarko E."/>
            <person name="Jarju S."/>
            <person name="Secka A."/>
            <person name="Antonio M."/>
            <person name="Oren A."/>
            <person name="Chaudhuri R.R."/>
            <person name="La Ragione R."/>
            <person name="Hildebrand F."/>
            <person name="Pallen M.J."/>
        </authorList>
    </citation>
    <scope>NUCLEOTIDE SEQUENCE</scope>
    <source>
        <strain evidence="3">CHK183-6373</strain>
    </source>
</reference>
<dbReference type="Proteomes" id="UP000886884">
    <property type="component" value="Unassembled WGS sequence"/>
</dbReference>
<name>A0A9D1TCE1_9FIRM</name>
<dbReference type="Gene3D" id="1.50.10.100">
    <property type="entry name" value="Chondroitin AC/alginate lyase"/>
    <property type="match status" value="1"/>
</dbReference>
<evidence type="ECO:0000259" key="1">
    <source>
        <dbReference type="Pfam" id="PF25840"/>
    </source>
</evidence>
<evidence type="ECO:0000313" key="3">
    <source>
        <dbReference type="EMBL" id="HIV26667.1"/>
    </source>
</evidence>
<protein>
    <submittedName>
        <fullName evidence="3">Uncharacterized protein</fullName>
    </submittedName>
</protein>
<dbReference type="Pfam" id="PF25840">
    <property type="entry name" value="Ulvan_lyase_N"/>
    <property type="match status" value="1"/>
</dbReference>
<evidence type="ECO:0000313" key="4">
    <source>
        <dbReference type="Proteomes" id="UP000886884"/>
    </source>
</evidence>
<dbReference type="InterPro" id="IPR008928">
    <property type="entry name" value="6-hairpin_glycosidase_sf"/>
</dbReference>
<reference evidence="3" key="1">
    <citation type="submission" date="2020-10" db="EMBL/GenBank/DDBJ databases">
        <authorList>
            <person name="Gilroy R."/>
        </authorList>
    </citation>
    <scope>NUCLEOTIDE SEQUENCE</scope>
    <source>
        <strain evidence="3">CHK183-6373</strain>
    </source>
</reference>